<dbReference type="AlphaFoldDB" id="A0A841PQJ4"/>
<name>A0A841PQJ4_9HYPH</name>
<dbReference type="EMBL" id="JACHEF010000005">
    <property type="protein sequence ID" value="MBB6412352.1"/>
    <property type="molecule type" value="Genomic_DNA"/>
</dbReference>
<reference evidence="1 2" key="1">
    <citation type="submission" date="2020-08" db="EMBL/GenBank/DDBJ databases">
        <title>Genomic Encyclopedia of Type Strains, Phase IV (KMG-IV): sequencing the most valuable type-strain genomes for metagenomic binning, comparative biology and taxonomic classification.</title>
        <authorList>
            <person name="Goeker M."/>
        </authorList>
    </citation>
    <scope>NUCLEOTIDE SEQUENCE [LARGE SCALE GENOMIC DNA]</scope>
    <source>
        <strain evidence="1 2">DSM 100039</strain>
    </source>
</reference>
<organism evidence="1 2">
    <name type="scientific">Mesorhizobium sangaii</name>
    <dbReference type="NCBI Taxonomy" id="505389"/>
    <lineage>
        <taxon>Bacteria</taxon>
        <taxon>Pseudomonadati</taxon>
        <taxon>Pseudomonadota</taxon>
        <taxon>Alphaproteobacteria</taxon>
        <taxon>Hyphomicrobiales</taxon>
        <taxon>Phyllobacteriaceae</taxon>
        <taxon>Mesorhizobium</taxon>
    </lineage>
</organism>
<protein>
    <submittedName>
        <fullName evidence="1">Uncharacterized protein</fullName>
    </submittedName>
</protein>
<accession>A0A841PQJ4</accession>
<evidence type="ECO:0000313" key="2">
    <source>
        <dbReference type="Proteomes" id="UP000556329"/>
    </source>
</evidence>
<proteinExistence type="predicted"/>
<dbReference type="Proteomes" id="UP000556329">
    <property type="component" value="Unassembled WGS sequence"/>
</dbReference>
<comment type="caution">
    <text evidence="1">The sequence shown here is derived from an EMBL/GenBank/DDBJ whole genome shotgun (WGS) entry which is preliminary data.</text>
</comment>
<gene>
    <name evidence="1" type="ORF">HNQ71_005042</name>
</gene>
<keyword evidence="2" id="KW-1185">Reference proteome</keyword>
<dbReference type="RefSeq" id="WP_184875273.1">
    <property type="nucleotide sequence ID" value="NZ_JACHEF010000005.1"/>
</dbReference>
<evidence type="ECO:0000313" key="1">
    <source>
        <dbReference type="EMBL" id="MBB6412352.1"/>
    </source>
</evidence>
<sequence length="95" mass="10632">MDSLILVPTRFVSGEDTSLAAANSLEVLLNEAYPDDELVQSTVVELAGYRPARAGLFRWQVEVRRHQTKVRTTRKSARNLRLHTKTAIHGAQTVC</sequence>